<dbReference type="Gene3D" id="3.40.50.300">
    <property type="entry name" value="P-loop containing nucleotide triphosphate hydrolases"/>
    <property type="match status" value="1"/>
</dbReference>
<dbReference type="InterPro" id="IPR050304">
    <property type="entry name" value="MT-severing_AAA_ATPase"/>
</dbReference>
<gene>
    <name evidence="7" type="ORF">BN1708_015920</name>
</gene>
<dbReference type="Pfam" id="PF00004">
    <property type="entry name" value="AAA"/>
    <property type="match status" value="1"/>
</dbReference>
<dbReference type="AlphaFoldDB" id="A0A0G4MAI1"/>
<keyword evidence="2 5" id="KW-0547">Nucleotide-binding</keyword>
<evidence type="ECO:0000313" key="8">
    <source>
        <dbReference type="Proteomes" id="UP000044602"/>
    </source>
</evidence>
<comment type="similarity">
    <text evidence="5">Belongs to the AAA ATPase family.</text>
</comment>
<dbReference type="Pfam" id="PF17862">
    <property type="entry name" value="AAA_lid_3"/>
    <property type="match status" value="1"/>
</dbReference>
<organism evidence="7 8">
    <name type="scientific">Verticillium longisporum</name>
    <name type="common">Verticillium dahliae var. longisporum</name>
    <dbReference type="NCBI Taxonomy" id="100787"/>
    <lineage>
        <taxon>Eukaryota</taxon>
        <taxon>Fungi</taxon>
        <taxon>Dikarya</taxon>
        <taxon>Ascomycota</taxon>
        <taxon>Pezizomycotina</taxon>
        <taxon>Sordariomycetes</taxon>
        <taxon>Hypocreomycetidae</taxon>
        <taxon>Glomerellales</taxon>
        <taxon>Plectosphaerellaceae</taxon>
        <taxon>Verticillium</taxon>
    </lineage>
</organism>
<dbReference type="GO" id="GO:0005524">
    <property type="term" value="F:ATP binding"/>
    <property type="evidence" value="ECO:0007669"/>
    <property type="project" value="UniProtKB-KW"/>
</dbReference>
<dbReference type="SMART" id="SM00745">
    <property type="entry name" value="MIT"/>
    <property type="match status" value="1"/>
</dbReference>
<evidence type="ECO:0000256" key="2">
    <source>
        <dbReference type="ARBA" id="ARBA00022741"/>
    </source>
</evidence>
<dbReference type="InterPro" id="IPR015415">
    <property type="entry name" value="Spast_Vps4_C"/>
</dbReference>
<sequence>MSNNVDFLGRAVNTVKQAIEADNAGEYEKAFNLYKQSLEVFVLAIKYEKNAKSKDLIRAKTAELVKTLFAMARENKPAVIFIDEIDALCSPRGEGDSEASRRIKTELLVQMDGVGKDSKGVLVLGATNIPWQLDSAIRRRFQRRIHIGLPDAPGRASMFKISVGDTETDLTPNDYNELAKSSEGYSGSDIANVVQHALMRPVAKIVQATHYKEMVNGVRKLTPCSPGDPAAKEMSWHDVQSEELEAPSVDVKDFKNALKETPPTVSMTDVVAHTKWTQELGSEGA</sequence>
<dbReference type="InterPro" id="IPR003959">
    <property type="entry name" value="ATPase_AAA_core"/>
</dbReference>
<accession>A0A0G4MAI1</accession>
<dbReference type="PANTHER" id="PTHR23074:SF83">
    <property type="entry name" value="VACUOLAR PROTEIN SORTING-ASSOCIATED PROTEIN 4A"/>
    <property type="match status" value="1"/>
</dbReference>
<dbReference type="GO" id="GO:0016020">
    <property type="term" value="C:membrane"/>
    <property type="evidence" value="ECO:0007669"/>
    <property type="project" value="UniProtKB-SubCell"/>
</dbReference>
<keyword evidence="8" id="KW-1185">Reference proteome</keyword>
<dbReference type="Proteomes" id="UP000044602">
    <property type="component" value="Unassembled WGS sequence"/>
</dbReference>
<keyword evidence="4" id="KW-0472">Membrane</keyword>
<dbReference type="PANTHER" id="PTHR23074">
    <property type="entry name" value="AAA DOMAIN-CONTAINING"/>
    <property type="match status" value="1"/>
</dbReference>
<evidence type="ECO:0000256" key="3">
    <source>
        <dbReference type="ARBA" id="ARBA00022840"/>
    </source>
</evidence>
<dbReference type="InterPro" id="IPR003960">
    <property type="entry name" value="ATPase_AAA_CS"/>
</dbReference>
<dbReference type="GO" id="GO:0016887">
    <property type="term" value="F:ATP hydrolysis activity"/>
    <property type="evidence" value="ECO:0007669"/>
    <property type="project" value="InterPro"/>
</dbReference>
<keyword evidence="3 5" id="KW-0067">ATP-binding</keyword>
<dbReference type="STRING" id="100787.A0A0G4MAI1"/>
<name>A0A0G4MAI1_VERLO</name>
<feature type="domain" description="MIT" evidence="6">
    <location>
        <begin position="4"/>
        <end position="79"/>
    </location>
</feature>
<dbReference type="PROSITE" id="PS00674">
    <property type="entry name" value="AAA"/>
    <property type="match status" value="1"/>
</dbReference>
<evidence type="ECO:0000256" key="1">
    <source>
        <dbReference type="ARBA" id="ARBA00004370"/>
    </source>
</evidence>
<evidence type="ECO:0000313" key="7">
    <source>
        <dbReference type="EMBL" id="CRK31282.1"/>
    </source>
</evidence>
<dbReference type="Pfam" id="PF09336">
    <property type="entry name" value="Vps4_C"/>
    <property type="match status" value="1"/>
</dbReference>
<dbReference type="Gene3D" id="1.10.8.60">
    <property type="match status" value="1"/>
</dbReference>
<dbReference type="FunFam" id="1.10.8.60:FF:000015">
    <property type="entry name" value="vacuolar protein sorting-associated protein 4A"/>
    <property type="match status" value="1"/>
</dbReference>
<dbReference type="SUPFAM" id="SSF52540">
    <property type="entry name" value="P-loop containing nucleoside triphosphate hydrolases"/>
    <property type="match status" value="1"/>
</dbReference>
<reference evidence="7 8" key="1">
    <citation type="submission" date="2015-05" db="EMBL/GenBank/DDBJ databases">
        <authorList>
            <person name="Wang D.B."/>
            <person name="Wang M."/>
        </authorList>
    </citation>
    <scope>NUCLEOTIDE SEQUENCE [LARGE SCALE GENOMIC DNA]</scope>
    <source>
        <strain evidence="7">VL1</strain>
    </source>
</reference>
<evidence type="ECO:0000256" key="5">
    <source>
        <dbReference type="RuleBase" id="RU003651"/>
    </source>
</evidence>
<evidence type="ECO:0000259" key="6">
    <source>
        <dbReference type="SMART" id="SM00745"/>
    </source>
</evidence>
<comment type="subcellular location">
    <subcellularLocation>
        <location evidence="1">Membrane</location>
    </subcellularLocation>
</comment>
<proteinExistence type="inferred from homology"/>
<dbReference type="SUPFAM" id="SSF116846">
    <property type="entry name" value="MIT domain"/>
    <property type="match status" value="1"/>
</dbReference>
<dbReference type="GO" id="GO:0007033">
    <property type="term" value="P:vacuole organization"/>
    <property type="evidence" value="ECO:0007669"/>
    <property type="project" value="TreeGrafter"/>
</dbReference>
<dbReference type="InterPro" id="IPR007330">
    <property type="entry name" value="MIT_dom"/>
</dbReference>
<evidence type="ECO:0000256" key="4">
    <source>
        <dbReference type="ARBA" id="ARBA00023136"/>
    </source>
</evidence>
<dbReference type="InterPro" id="IPR036181">
    <property type="entry name" value="MIT_dom_sf"/>
</dbReference>
<dbReference type="GO" id="GO:0016197">
    <property type="term" value="P:endosomal transport"/>
    <property type="evidence" value="ECO:0007669"/>
    <property type="project" value="TreeGrafter"/>
</dbReference>
<dbReference type="InterPro" id="IPR041569">
    <property type="entry name" value="AAA_lid_3"/>
</dbReference>
<protein>
    <recommendedName>
        <fullName evidence="6">MIT domain-containing protein</fullName>
    </recommendedName>
</protein>
<dbReference type="EMBL" id="CVQH01021674">
    <property type="protein sequence ID" value="CRK31282.1"/>
    <property type="molecule type" value="Genomic_DNA"/>
</dbReference>
<dbReference type="InterPro" id="IPR027417">
    <property type="entry name" value="P-loop_NTPase"/>
</dbReference>